<keyword evidence="3" id="KW-0349">Heme</keyword>
<feature type="compositionally biased region" description="Basic and acidic residues" evidence="6">
    <location>
        <begin position="427"/>
        <end position="438"/>
    </location>
</feature>
<dbReference type="AlphaFoldDB" id="A0A0G4MLI9"/>
<accession>A0A0G4MLI9</accession>
<feature type="region of interest" description="Disordered" evidence="6">
    <location>
        <begin position="535"/>
        <end position="558"/>
    </location>
</feature>
<dbReference type="Gene3D" id="1.10.630.10">
    <property type="entry name" value="Cytochrome P450"/>
    <property type="match status" value="3"/>
</dbReference>
<comment type="cofactor">
    <cofactor evidence="1">
        <name>heme</name>
        <dbReference type="ChEBI" id="CHEBI:30413"/>
    </cofactor>
</comment>
<feature type="transmembrane region" description="Helical" evidence="7">
    <location>
        <begin position="6"/>
        <end position="28"/>
    </location>
</feature>
<dbReference type="GO" id="GO:0016705">
    <property type="term" value="F:oxidoreductase activity, acting on paired donors, with incorporation or reduction of molecular oxygen"/>
    <property type="evidence" value="ECO:0007669"/>
    <property type="project" value="InterPro"/>
</dbReference>
<dbReference type="GO" id="GO:0004497">
    <property type="term" value="F:monooxygenase activity"/>
    <property type="evidence" value="ECO:0007669"/>
    <property type="project" value="InterPro"/>
</dbReference>
<gene>
    <name evidence="8" type="ORF">BN1723_014939</name>
</gene>
<dbReference type="SUPFAM" id="SSF48264">
    <property type="entry name" value="Cytochrome P450"/>
    <property type="match status" value="3"/>
</dbReference>
<feature type="compositionally biased region" description="Polar residues" evidence="6">
    <location>
        <begin position="539"/>
        <end position="548"/>
    </location>
</feature>
<evidence type="ECO:0008006" key="10">
    <source>
        <dbReference type="Google" id="ProtNLM"/>
    </source>
</evidence>
<evidence type="ECO:0000256" key="7">
    <source>
        <dbReference type="SAM" id="Phobius"/>
    </source>
</evidence>
<feature type="transmembrane region" description="Helical" evidence="7">
    <location>
        <begin position="40"/>
        <end position="61"/>
    </location>
</feature>
<keyword evidence="7" id="KW-0472">Membrane</keyword>
<dbReference type="EMBL" id="CVQI01027446">
    <property type="protein sequence ID" value="CRK35034.1"/>
    <property type="molecule type" value="Genomic_DNA"/>
</dbReference>
<dbReference type="InterPro" id="IPR036396">
    <property type="entry name" value="Cyt_P450_sf"/>
</dbReference>
<evidence type="ECO:0000256" key="2">
    <source>
        <dbReference type="ARBA" id="ARBA00010617"/>
    </source>
</evidence>
<dbReference type="InterPro" id="IPR001128">
    <property type="entry name" value="Cyt_P450"/>
</dbReference>
<dbReference type="Pfam" id="PF00067">
    <property type="entry name" value="p450"/>
    <property type="match status" value="2"/>
</dbReference>
<evidence type="ECO:0000256" key="5">
    <source>
        <dbReference type="ARBA" id="ARBA00023004"/>
    </source>
</evidence>
<dbReference type="InterPro" id="IPR017972">
    <property type="entry name" value="Cyt_P450_CS"/>
</dbReference>
<dbReference type="PROSITE" id="PS00086">
    <property type="entry name" value="CYTOCHROME_P450"/>
    <property type="match status" value="1"/>
</dbReference>
<reference evidence="9" key="1">
    <citation type="submission" date="2015-05" db="EMBL/GenBank/DDBJ databases">
        <authorList>
            <person name="Fogelqvist Johan"/>
        </authorList>
    </citation>
    <scope>NUCLEOTIDE SEQUENCE [LARGE SCALE GENOMIC DNA]</scope>
</reference>
<dbReference type="InterPro" id="IPR050121">
    <property type="entry name" value="Cytochrome_P450_monoxygenase"/>
</dbReference>
<evidence type="ECO:0000256" key="6">
    <source>
        <dbReference type="SAM" id="MobiDB-lite"/>
    </source>
</evidence>
<keyword evidence="7" id="KW-0812">Transmembrane</keyword>
<keyword evidence="7" id="KW-1133">Transmembrane helix</keyword>
<keyword evidence="4" id="KW-0479">Metal-binding</keyword>
<feature type="region of interest" description="Disordered" evidence="6">
    <location>
        <begin position="427"/>
        <end position="447"/>
    </location>
</feature>
<evidence type="ECO:0000313" key="9">
    <source>
        <dbReference type="Proteomes" id="UP000045706"/>
    </source>
</evidence>
<sequence length="738" mass="82993">MQNWATLLLWALGLYLVYLPIRIVTGLLRNIYEVKKTGLPWVLAPFSPFSLVFKFSSPIWAPLVKRLPRACWENWIDIMLDNWAIKYHHHPFAKHGETFALVSPFQILIITDSAEVIHQVSQQRDKFHKLLEIYDILRQYGDNLLSTEGAAWRRHRKATSPAFTEKNVALIFQEAVAQSQSMIRYWTVNEDGTPRTGTIESVDRDTCRFALGVIGFVGFGLRILWPGQASPEHADPKWHKFESLEPSRITDKENDLDDYIPERWFRTGDGSVQSGGTEGQQANIAEDNDSFRFTDTSEKMFRPAPGAYTPFGDGPRSCIGRRIAQAEVMVAISVLFQKYSVELAVDEWATDEEVERMDRAARRILYAKAQARFRELMTTLASLITVKLPPGSHVPVRLVPRGQERAGPHTEESVHAKASIPYGRDYRAPDQVKEDQRNAPDAPVPDWRQERPRPTWLWCLVGNMSNIMWLMLAPPWVLRRLPFECTKRAADAREDFDKYIDEMIRNKTEDVIKFNNGDPGMDLLGHLVRTKYAREEPTKVTSSGTEKQSGGAASGQLRLAPEPLLSDSEIIGNAFIMFIAGHETTANATHFTAVHLAARPASQRAVQRDIDNIFDRDSNPASWKYEDCINPMSASMIGASLNETLRLIPAAGELPKRVNPERDGIVTINGQRHALPGNAHILVALASFLVLGQRVTFGLVETDSIDRINSALYGGWQGVLTGAAITGLVSVYDAVLRK</sequence>
<organism evidence="8 9">
    <name type="scientific">Verticillium longisporum</name>
    <name type="common">Verticillium dahliae var. longisporum</name>
    <dbReference type="NCBI Taxonomy" id="100787"/>
    <lineage>
        <taxon>Eukaryota</taxon>
        <taxon>Fungi</taxon>
        <taxon>Dikarya</taxon>
        <taxon>Ascomycota</taxon>
        <taxon>Pezizomycotina</taxon>
        <taxon>Sordariomycetes</taxon>
        <taxon>Hypocreomycetidae</taxon>
        <taxon>Glomerellales</taxon>
        <taxon>Plectosphaerellaceae</taxon>
        <taxon>Verticillium</taxon>
    </lineage>
</organism>
<name>A0A0G4MLI9_VERLO</name>
<dbReference type="PANTHER" id="PTHR24305">
    <property type="entry name" value="CYTOCHROME P450"/>
    <property type="match status" value="1"/>
</dbReference>
<dbReference type="GO" id="GO:0020037">
    <property type="term" value="F:heme binding"/>
    <property type="evidence" value="ECO:0007669"/>
    <property type="project" value="InterPro"/>
</dbReference>
<evidence type="ECO:0000256" key="4">
    <source>
        <dbReference type="ARBA" id="ARBA00022723"/>
    </source>
</evidence>
<evidence type="ECO:0000256" key="3">
    <source>
        <dbReference type="ARBA" id="ARBA00022617"/>
    </source>
</evidence>
<protein>
    <recommendedName>
        <fullName evidence="10">Cytochrome P450</fullName>
    </recommendedName>
</protein>
<dbReference type="PANTHER" id="PTHR24305:SF166">
    <property type="entry name" value="CYTOCHROME P450 12A4, MITOCHONDRIAL-RELATED"/>
    <property type="match status" value="1"/>
</dbReference>
<evidence type="ECO:0000256" key="1">
    <source>
        <dbReference type="ARBA" id="ARBA00001971"/>
    </source>
</evidence>
<evidence type="ECO:0000313" key="8">
    <source>
        <dbReference type="EMBL" id="CRK35034.1"/>
    </source>
</evidence>
<keyword evidence="5" id="KW-0408">Iron</keyword>
<dbReference type="Proteomes" id="UP000045706">
    <property type="component" value="Unassembled WGS sequence"/>
</dbReference>
<dbReference type="GO" id="GO:0005506">
    <property type="term" value="F:iron ion binding"/>
    <property type="evidence" value="ECO:0007669"/>
    <property type="project" value="InterPro"/>
</dbReference>
<comment type="similarity">
    <text evidence="2">Belongs to the cytochrome P450 family.</text>
</comment>
<proteinExistence type="inferred from homology"/>